<feature type="transmembrane region" description="Helical" evidence="6">
    <location>
        <begin position="45"/>
        <end position="65"/>
    </location>
</feature>
<dbReference type="KEGG" id="ccoc:CCON33237_0126"/>
<feature type="transmembrane region" description="Helical" evidence="6">
    <location>
        <begin position="291"/>
        <end position="317"/>
    </location>
</feature>
<keyword evidence="2" id="KW-1003">Cell membrane</keyword>
<evidence type="ECO:0000256" key="4">
    <source>
        <dbReference type="ARBA" id="ARBA00022989"/>
    </source>
</evidence>
<comment type="subcellular location">
    <subcellularLocation>
        <location evidence="1">Cell membrane</location>
        <topology evidence="1">Multi-pass membrane protein</topology>
    </subcellularLocation>
</comment>
<evidence type="ECO:0000313" key="8">
    <source>
        <dbReference type="Proteomes" id="UP000066049"/>
    </source>
</evidence>
<feature type="transmembrane region" description="Helical" evidence="6">
    <location>
        <begin position="120"/>
        <end position="143"/>
    </location>
</feature>
<evidence type="ECO:0000256" key="2">
    <source>
        <dbReference type="ARBA" id="ARBA00022475"/>
    </source>
</evidence>
<evidence type="ECO:0000313" key="7">
    <source>
        <dbReference type="EMBL" id="ALF46851.1"/>
    </source>
</evidence>
<feature type="transmembrane region" description="Helical" evidence="6">
    <location>
        <begin position="12"/>
        <end position="33"/>
    </location>
</feature>
<feature type="transmembrane region" description="Helical" evidence="6">
    <location>
        <begin position="387"/>
        <end position="411"/>
    </location>
</feature>
<feature type="transmembrane region" description="Helical" evidence="6">
    <location>
        <begin position="329"/>
        <end position="349"/>
    </location>
</feature>
<dbReference type="PANTHER" id="PTHR30250">
    <property type="entry name" value="PST FAMILY PREDICTED COLANIC ACID TRANSPORTER"/>
    <property type="match status" value="1"/>
</dbReference>
<keyword evidence="3 6" id="KW-0812">Transmembrane</keyword>
<gene>
    <name evidence="7" type="ORF">CCON33237_0126</name>
</gene>
<protein>
    <submittedName>
        <fullName evidence="7">Polysaccharide biosynthesis protein</fullName>
    </submittedName>
</protein>
<dbReference type="GO" id="GO:0005886">
    <property type="term" value="C:plasma membrane"/>
    <property type="evidence" value="ECO:0007669"/>
    <property type="project" value="UniProtKB-SubCell"/>
</dbReference>
<name>A0A0M4TLJ5_9BACT</name>
<feature type="transmembrane region" description="Helical" evidence="6">
    <location>
        <begin position="361"/>
        <end position="381"/>
    </location>
</feature>
<reference evidence="8" key="1">
    <citation type="submission" date="2015-08" db="EMBL/GenBank/DDBJ databases">
        <title>Comparative genomics of the Campylobacter concisus group.</title>
        <authorList>
            <person name="Miller W.G."/>
            <person name="Yee E."/>
            <person name="Chapman M.H."/>
            <person name="Huynh S."/>
            <person name="Bono J.L."/>
            <person name="On S.L.W."/>
            <person name="St Leger J."/>
            <person name="Foster G."/>
            <person name="Parker C.T."/>
        </authorList>
    </citation>
    <scope>NUCLEOTIDE SEQUENCE [LARGE SCALE GENOMIC DNA]</scope>
    <source>
        <strain evidence="8">ATCC 33237</strain>
    </source>
</reference>
<dbReference type="PATRIC" id="fig|199.248.peg.145"/>
<accession>A0A0M4TLJ5</accession>
<sequence>MLIVSNKSLIKNLVSIISIDVLAKSSSLLLLPIYLKLMTQEEFGIYSYAIGLSAFFTSIGSMGLYGAINRYFYDRRYSQNEVVSTLFLILVISIVSFVFALISTIHIWRDLVFGNLKNNVVVLVILSIFHGAIIQFFMSFFYIDKKYKEIRNFNLARLVLVNSISLGVMYLFSQNSVVERLSALIISELLVCILFFKYILQYFSCRKFNKNLAKDSVIFGYPLVLNAVLGFIYSFVDKYFIQNLFDFNLVGEYSFIFAFSSMFAILFSSIHNFWLPFFFNPANKHLLSIKIIQLISLLFVLAIVYYFVVLFLLKFLFVFGVFNSAYRAGIPYLWVLVFSQFILSVSSLLNNYFSLYNKTIYGLYISLIMSFVSIFIMYFFISAYQVYGAAIAVLINSVIGLMLTLVFVRYLKVRNNE</sequence>
<feature type="transmembrane region" description="Helical" evidence="6">
    <location>
        <begin position="217"/>
        <end position="236"/>
    </location>
</feature>
<dbReference type="EMBL" id="CP012541">
    <property type="protein sequence ID" value="ALF46851.1"/>
    <property type="molecule type" value="Genomic_DNA"/>
</dbReference>
<dbReference type="InterPro" id="IPR050833">
    <property type="entry name" value="Poly_Biosynth_Transport"/>
</dbReference>
<dbReference type="RefSeq" id="WP_054195955.1">
    <property type="nucleotide sequence ID" value="NZ_CABMKQ010000024.1"/>
</dbReference>
<dbReference type="AlphaFoldDB" id="A0A0M4TLJ5"/>
<evidence type="ECO:0000256" key="1">
    <source>
        <dbReference type="ARBA" id="ARBA00004651"/>
    </source>
</evidence>
<keyword evidence="4 6" id="KW-1133">Transmembrane helix</keyword>
<evidence type="ECO:0000256" key="6">
    <source>
        <dbReference type="SAM" id="Phobius"/>
    </source>
</evidence>
<proteinExistence type="predicted"/>
<feature type="transmembrane region" description="Helical" evidence="6">
    <location>
        <begin position="256"/>
        <end position="279"/>
    </location>
</feature>
<dbReference type="Pfam" id="PF01943">
    <property type="entry name" value="Polysacc_synt"/>
    <property type="match status" value="1"/>
</dbReference>
<feature type="transmembrane region" description="Helical" evidence="6">
    <location>
        <begin position="86"/>
        <end position="108"/>
    </location>
</feature>
<evidence type="ECO:0000256" key="3">
    <source>
        <dbReference type="ARBA" id="ARBA00022692"/>
    </source>
</evidence>
<organism evidence="7 8">
    <name type="scientific">Campylobacter concisus</name>
    <dbReference type="NCBI Taxonomy" id="199"/>
    <lineage>
        <taxon>Bacteria</taxon>
        <taxon>Pseudomonadati</taxon>
        <taxon>Campylobacterota</taxon>
        <taxon>Epsilonproteobacteria</taxon>
        <taxon>Campylobacterales</taxon>
        <taxon>Campylobacteraceae</taxon>
        <taxon>Campylobacter</taxon>
    </lineage>
</organism>
<evidence type="ECO:0000256" key="5">
    <source>
        <dbReference type="ARBA" id="ARBA00023136"/>
    </source>
</evidence>
<dbReference type="InterPro" id="IPR002797">
    <property type="entry name" value="Polysacc_synth"/>
</dbReference>
<dbReference type="GeneID" id="28661792"/>
<dbReference type="Proteomes" id="UP000066049">
    <property type="component" value="Chromosome"/>
</dbReference>
<feature type="transmembrane region" description="Helical" evidence="6">
    <location>
        <begin position="155"/>
        <end position="172"/>
    </location>
</feature>
<feature type="transmembrane region" description="Helical" evidence="6">
    <location>
        <begin position="184"/>
        <end position="205"/>
    </location>
</feature>
<keyword evidence="5 6" id="KW-0472">Membrane</keyword>
<dbReference type="PANTHER" id="PTHR30250:SF11">
    <property type="entry name" value="O-ANTIGEN TRANSPORTER-RELATED"/>
    <property type="match status" value="1"/>
</dbReference>